<reference evidence="2 3" key="1">
    <citation type="journal article" date="2014" name="Appl. Environ. Microbiol.">
        <title>Comparative Genome Analysis of 'Candidatus Methanoplasma termitum' Indicates a New Mode of Energy Metabolism in the Seventh Order of Methanogens.</title>
        <authorList>
            <person name="Lang K."/>
            <person name="Schuldes J."/>
            <person name="Klingl A."/>
            <person name="Poehlein A."/>
            <person name="Daniel R."/>
            <person name="Brune A."/>
        </authorList>
    </citation>
    <scope>NUCLEOTIDE SEQUENCE [LARGE SCALE GENOMIC DNA]</scope>
    <source>
        <strain evidence="3">Mpt1</strain>
    </source>
</reference>
<evidence type="ECO:0000256" key="1">
    <source>
        <dbReference type="SAM" id="Phobius"/>
    </source>
</evidence>
<feature type="transmembrane region" description="Helical" evidence="1">
    <location>
        <begin position="94"/>
        <end position="115"/>
    </location>
</feature>
<dbReference type="HOGENOM" id="CLU_1754599_0_0_2"/>
<proteinExistence type="predicted"/>
<feature type="transmembrane region" description="Helical" evidence="1">
    <location>
        <begin position="7"/>
        <end position="28"/>
    </location>
</feature>
<sequence>MIKFDNWIVWLKIVSLVFAAFGVFMALFNRTHVFDIMFSSQIDPAFFGGSELSGEMIRFQQWIYGVLGATCVLVGIMIFFIVDNSYRNKERWAWNCLLLGLAAWMLIDLSVSLYFSVYFNAAFNAVLFAAIIVPLLFTRKYFSIKEAT</sequence>
<name>A0A0A7LBE2_9ARCH</name>
<dbReference type="STRING" id="1577791.Mpt1_c05020"/>
<keyword evidence="1" id="KW-1133">Transmembrane helix</keyword>
<dbReference type="EMBL" id="CP010070">
    <property type="protein sequence ID" value="AIZ56394.1"/>
    <property type="molecule type" value="Genomic_DNA"/>
</dbReference>
<dbReference type="Proteomes" id="UP000030787">
    <property type="component" value="Chromosome"/>
</dbReference>
<keyword evidence="1" id="KW-0472">Membrane</keyword>
<gene>
    <name evidence="2" type="ORF">Mpt1_c05020</name>
</gene>
<feature type="transmembrane region" description="Helical" evidence="1">
    <location>
        <begin position="62"/>
        <end position="82"/>
    </location>
</feature>
<dbReference type="KEGG" id="mear:Mpt1_c05020"/>
<feature type="transmembrane region" description="Helical" evidence="1">
    <location>
        <begin position="121"/>
        <end position="138"/>
    </location>
</feature>
<keyword evidence="3" id="KW-1185">Reference proteome</keyword>
<keyword evidence="1" id="KW-0812">Transmembrane</keyword>
<organism evidence="2 3">
    <name type="scientific">Candidatus Methanoplasma termitum</name>
    <dbReference type="NCBI Taxonomy" id="1577791"/>
    <lineage>
        <taxon>Archaea</taxon>
        <taxon>Methanobacteriati</taxon>
        <taxon>Thermoplasmatota</taxon>
        <taxon>Thermoplasmata</taxon>
        <taxon>Methanomassiliicoccales</taxon>
        <taxon>Methanomassiliicoccaceae</taxon>
        <taxon>Candidatus Methanoplasma</taxon>
    </lineage>
</organism>
<accession>A0A0A7LBE2</accession>
<dbReference type="AlphaFoldDB" id="A0A0A7LBE2"/>
<protein>
    <submittedName>
        <fullName evidence="2">Uncharacterized protein</fullName>
    </submittedName>
</protein>
<evidence type="ECO:0000313" key="3">
    <source>
        <dbReference type="Proteomes" id="UP000030787"/>
    </source>
</evidence>
<evidence type="ECO:0000313" key="2">
    <source>
        <dbReference type="EMBL" id="AIZ56394.1"/>
    </source>
</evidence>